<feature type="region of interest" description="Disordered" evidence="1">
    <location>
        <begin position="1"/>
        <end position="63"/>
    </location>
</feature>
<dbReference type="EMBL" id="JAAXLA010000070">
    <property type="protein sequence ID" value="NMI00990.1"/>
    <property type="molecule type" value="Genomic_DNA"/>
</dbReference>
<feature type="compositionally biased region" description="Pro residues" evidence="1">
    <location>
        <begin position="53"/>
        <end position="63"/>
    </location>
</feature>
<gene>
    <name evidence="2" type="ORF">HF526_27350</name>
</gene>
<evidence type="ECO:0000313" key="2">
    <source>
        <dbReference type="EMBL" id="NMI00990.1"/>
    </source>
</evidence>
<sequence length="63" mass="6374">MTTGTRGGASGRYTSARNTGPSAIGIGTSRSMIMPSGEGEAAPGALDMEFPSRRPPLPGENHA</sequence>
<name>A0ABX1SHD5_9PSEU</name>
<dbReference type="Proteomes" id="UP000820669">
    <property type="component" value="Unassembled WGS sequence"/>
</dbReference>
<feature type="compositionally biased region" description="Gly residues" evidence="1">
    <location>
        <begin position="1"/>
        <end position="10"/>
    </location>
</feature>
<accession>A0ABX1SHD5</accession>
<dbReference type="RefSeq" id="WP_211177872.1">
    <property type="nucleotide sequence ID" value="NZ_JAAXLA010000070.1"/>
</dbReference>
<feature type="compositionally biased region" description="Polar residues" evidence="1">
    <location>
        <begin position="12"/>
        <end position="21"/>
    </location>
</feature>
<evidence type="ECO:0000256" key="1">
    <source>
        <dbReference type="SAM" id="MobiDB-lite"/>
    </source>
</evidence>
<reference evidence="2 3" key="1">
    <citation type="submission" date="2020-04" db="EMBL/GenBank/DDBJ databases">
        <authorList>
            <person name="Klaysubun C."/>
            <person name="Duangmal K."/>
            <person name="Lipun K."/>
        </authorList>
    </citation>
    <scope>NUCLEOTIDE SEQUENCE [LARGE SCALE GENOMIC DNA]</scope>
    <source>
        <strain evidence="2 3">K10HN5</strain>
    </source>
</reference>
<keyword evidence="3" id="KW-1185">Reference proteome</keyword>
<protein>
    <submittedName>
        <fullName evidence="2">Uncharacterized protein</fullName>
    </submittedName>
</protein>
<organism evidence="2 3">
    <name type="scientific">Pseudonocardia acidicola</name>
    <dbReference type="NCBI Taxonomy" id="2724939"/>
    <lineage>
        <taxon>Bacteria</taxon>
        <taxon>Bacillati</taxon>
        <taxon>Actinomycetota</taxon>
        <taxon>Actinomycetes</taxon>
        <taxon>Pseudonocardiales</taxon>
        <taxon>Pseudonocardiaceae</taxon>
        <taxon>Pseudonocardia</taxon>
    </lineage>
</organism>
<evidence type="ECO:0000313" key="3">
    <source>
        <dbReference type="Proteomes" id="UP000820669"/>
    </source>
</evidence>
<comment type="caution">
    <text evidence="2">The sequence shown here is derived from an EMBL/GenBank/DDBJ whole genome shotgun (WGS) entry which is preliminary data.</text>
</comment>
<proteinExistence type="predicted"/>